<accession>A0A506U8A4</accession>
<dbReference type="RefSeq" id="WP_141165791.1">
    <property type="nucleotide sequence ID" value="NZ_VHLH01000005.1"/>
</dbReference>
<dbReference type="EMBL" id="VHLH01000005">
    <property type="protein sequence ID" value="TPW30652.1"/>
    <property type="molecule type" value="Genomic_DNA"/>
</dbReference>
<name>A0A506U8A4_9HYPH</name>
<reference evidence="1 2" key="1">
    <citation type="submission" date="2019-06" db="EMBL/GenBank/DDBJ databases">
        <authorList>
            <person name="Li M."/>
        </authorList>
    </citation>
    <scope>NUCLEOTIDE SEQUENCE [LARGE SCALE GENOMIC DNA]</scope>
    <source>
        <strain evidence="1 2">BGMRC6574</strain>
    </source>
</reference>
<evidence type="ECO:0000313" key="1">
    <source>
        <dbReference type="EMBL" id="TPW30652.1"/>
    </source>
</evidence>
<gene>
    <name evidence="1" type="ORF">FJU11_04285</name>
</gene>
<evidence type="ECO:0000313" key="2">
    <source>
        <dbReference type="Proteomes" id="UP000320314"/>
    </source>
</evidence>
<dbReference type="AlphaFoldDB" id="A0A506U8A4"/>
<protein>
    <submittedName>
        <fullName evidence="1">Uncharacterized protein</fullName>
    </submittedName>
</protein>
<proteinExistence type="predicted"/>
<keyword evidence="2" id="KW-1185">Reference proteome</keyword>
<dbReference type="Proteomes" id="UP000320314">
    <property type="component" value="Unassembled WGS sequence"/>
</dbReference>
<comment type="caution">
    <text evidence="1">The sequence shown here is derived from an EMBL/GenBank/DDBJ whole genome shotgun (WGS) entry which is preliminary data.</text>
</comment>
<organism evidence="1 2">
    <name type="scientific">Pararhizobium mangrovi</name>
    <dbReference type="NCBI Taxonomy" id="2590452"/>
    <lineage>
        <taxon>Bacteria</taxon>
        <taxon>Pseudomonadati</taxon>
        <taxon>Pseudomonadota</taxon>
        <taxon>Alphaproteobacteria</taxon>
        <taxon>Hyphomicrobiales</taxon>
        <taxon>Rhizobiaceae</taxon>
        <taxon>Rhizobium/Agrobacterium group</taxon>
        <taxon>Pararhizobium</taxon>
    </lineage>
</organism>
<sequence length="96" mass="10599">MTEQIAMETIHVVYGASRTGAAARAHSLAVERRTALVHEIDTDEDIRLILQSRYRQCIAVLDAGDEDHARSTMSRFAANAEIEMCPLTFEAVPILG</sequence>